<accession>M2TM50</accession>
<dbReference type="OMA" id="DEHPAKQ"/>
<dbReference type="HOGENOM" id="CLU_156019_0_0_1"/>
<feature type="compositionally biased region" description="Basic and acidic residues" evidence="1">
    <location>
        <begin position="116"/>
        <end position="126"/>
    </location>
</feature>
<dbReference type="RefSeq" id="XP_007694299.1">
    <property type="nucleotide sequence ID" value="XM_007696109.1"/>
</dbReference>
<keyword evidence="3" id="KW-1185">Reference proteome</keyword>
<feature type="compositionally biased region" description="Basic and acidic residues" evidence="1">
    <location>
        <begin position="82"/>
        <end position="95"/>
    </location>
</feature>
<dbReference type="OrthoDB" id="3788028at2759"/>
<dbReference type="eggNOG" id="ENOG502T00V">
    <property type="taxonomic scope" value="Eukaryota"/>
</dbReference>
<evidence type="ECO:0000313" key="3">
    <source>
        <dbReference type="Proteomes" id="UP000016934"/>
    </source>
</evidence>
<sequence>MSLPTMLRTLRQSTRFQHGLFQTSRTTFPPAKAFCTSSPNKKLMDTSKPASNIPDPHPNSSAAPNAKVRSDSQHTDQQSSASRDEAKQGDEHPAKQPDFQEQPERTTGIGGGEQVKGGKEGLGERT</sequence>
<reference evidence="2 3" key="1">
    <citation type="journal article" date="2012" name="PLoS Pathog.">
        <title>Diverse lifestyles and strategies of plant pathogenesis encoded in the genomes of eighteen Dothideomycetes fungi.</title>
        <authorList>
            <person name="Ohm R.A."/>
            <person name="Feau N."/>
            <person name="Henrissat B."/>
            <person name="Schoch C.L."/>
            <person name="Horwitz B.A."/>
            <person name="Barry K.W."/>
            <person name="Condon B.J."/>
            <person name="Copeland A.C."/>
            <person name="Dhillon B."/>
            <person name="Glaser F."/>
            <person name="Hesse C.N."/>
            <person name="Kosti I."/>
            <person name="LaButti K."/>
            <person name="Lindquist E.A."/>
            <person name="Lucas S."/>
            <person name="Salamov A.A."/>
            <person name="Bradshaw R.E."/>
            <person name="Ciuffetti L."/>
            <person name="Hamelin R.C."/>
            <person name="Kema G.H.J."/>
            <person name="Lawrence C."/>
            <person name="Scott J.A."/>
            <person name="Spatafora J.W."/>
            <person name="Turgeon B.G."/>
            <person name="de Wit P.J.G.M."/>
            <person name="Zhong S."/>
            <person name="Goodwin S.B."/>
            <person name="Grigoriev I.V."/>
        </authorList>
    </citation>
    <scope>NUCLEOTIDE SEQUENCE [LARGE SCALE GENOMIC DNA]</scope>
    <source>
        <strain evidence="3">ND90Pr / ATCC 201652</strain>
    </source>
</reference>
<protein>
    <submittedName>
        <fullName evidence="2">Uncharacterized protein</fullName>
    </submittedName>
</protein>
<dbReference type="KEGG" id="bsc:COCSADRAFT_32466"/>
<evidence type="ECO:0000313" key="2">
    <source>
        <dbReference type="EMBL" id="EMD69797.1"/>
    </source>
</evidence>
<gene>
    <name evidence="2" type="ORF">COCSADRAFT_32466</name>
</gene>
<dbReference type="GeneID" id="19136786"/>
<organism evidence="2 3">
    <name type="scientific">Cochliobolus sativus (strain ND90Pr / ATCC 201652)</name>
    <name type="common">Common root rot and spot blotch fungus</name>
    <name type="synonym">Bipolaris sorokiniana</name>
    <dbReference type="NCBI Taxonomy" id="665912"/>
    <lineage>
        <taxon>Eukaryota</taxon>
        <taxon>Fungi</taxon>
        <taxon>Dikarya</taxon>
        <taxon>Ascomycota</taxon>
        <taxon>Pezizomycotina</taxon>
        <taxon>Dothideomycetes</taxon>
        <taxon>Pleosporomycetidae</taxon>
        <taxon>Pleosporales</taxon>
        <taxon>Pleosporineae</taxon>
        <taxon>Pleosporaceae</taxon>
        <taxon>Bipolaris</taxon>
    </lineage>
</organism>
<evidence type="ECO:0000256" key="1">
    <source>
        <dbReference type="SAM" id="MobiDB-lite"/>
    </source>
</evidence>
<dbReference type="EMBL" id="KB445637">
    <property type="protein sequence ID" value="EMD69797.1"/>
    <property type="molecule type" value="Genomic_DNA"/>
</dbReference>
<dbReference type="Proteomes" id="UP000016934">
    <property type="component" value="Unassembled WGS sequence"/>
</dbReference>
<proteinExistence type="predicted"/>
<feature type="region of interest" description="Disordered" evidence="1">
    <location>
        <begin position="16"/>
        <end position="126"/>
    </location>
</feature>
<dbReference type="AlphaFoldDB" id="M2TM50"/>
<feature type="compositionally biased region" description="Polar residues" evidence="1">
    <location>
        <begin position="16"/>
        <end position="27"/>
    </location>
</feature>
<reference evidence="3" key="2">
    <citation type="journal article" date="2013" name="PLoS Genet.">
        <title>Comparative genome structure, secondary metabolite, and effector coding capacity across Cochliobolus pathogens.</title>
        <authorList>
            <person name="Condon B.J."/>
            <person name="Leng Y."/>
            <person name="Wu D."/>
            <person name="Bushley K.E."/>
            <person name="Ohm R.A."/>
            <person name="Otillar R."/>
            <person name="Martin J."/>
            <person name="Schackwitz W."/>
            <person name="Grimwood J."/>
            <person name="MohdZainudin N."/>
            <person name="Xue C."/>
            <person name="Wang R."/>
            <person name="Manning V.A."/>
            <person name="Dhillon B."/>
            <person name="Tu Z.J."/>
            <person name="Steffenson B.J."/>
            <person name="Salamov A."/>
            <person name="Sun H."/>
            <person name="Lowry S."/>
            <person name="LaButti K."/>
            <person name="Han J."/>
            <person name="Copeland A."/>
            <person name="Lindquist E."/>
            <person name="Barry K."/>
            <person name="Schmutz J."/>
            <person name="Baker S.E."/>
            <person name="Ciuffetti L.M."/>
            <person name="Grigoriev I.V."/>
            <person name="Zhong S."/>
            <person name="Turgeon B.G."/>
        </authorList>
    </citation>
    <scope>NUCLEOTIDE SEQUENCE [LARGE SCALE GENOMIC DNA]</scope>
    <source>
        <strain evidence="3">ND90Pr / ATCC 201652</strain>
    </source>
</reference>
<name>M2TM50_COCSN</name>